<gene>
    <name evidence="1" type="ORF">E5J99_11635</name>
</gene>
<dbReference type="OrthoDB" id="883489at2"/>
<keyword evidence="2" id="KW-1185">Reference proteome</keyword>
<organism evidence="1 2">
    <name type="scientific">Hymenobacter elongatus</name>
    <dbReference type="NCBI Taxonomy" id="877208"/>
    <lineage>
        <taxon>Bacteria</taxon>
        <taxon>Pseudomonadati</taxon>
        <taxon>Bacteroidota</taxon>
        <taxon>Cytophagia</taxon>
        <taxon>Cytophagales</taxon>
        <taxon>Hymenobacteraceae</taxon>
        <taxon>Hymenobacter</taxon>
    </lineage>
</organism>
<dbReference type="EMBL" id="SRLD01000020">
    <property type="protein sequence ID" value="TGE15839.1"/>
    <property type="molecule type" value="Genomic_DNA"/>
</dbReference>
<comment type="caution">
    <text evidence="1">The sequence shown here is derived from an EMBL/GenBank/DDBJ whole genome shotgun (WGS) entry which is preliminary data.</text>
</comment>
<proteinExistence type="predicted"/>
<reference evidence="1 2" key="1">
    <citation type="submission" date="2019-04" db="EMBL/GenBank/DDBJ databases">
        <authorList>
            <person name="Feng G."/>
            <person name="Zhang J."/>
            <person name="Zhu H."/>
        </authorList>
    </citation>
    <scope>NUCLEOTIDE SEQUENCE [LARGE SCALE GENOMIC DNA]</scope>
    <source>
        <strain evidence="1 2">JCM 17223</strain>
    </source>
</reference>
<evidence type="ECO:0000313" key="1">
    <source>
        <dbReference type="EMBL" id="TGE15839.1"/>
    </source>
</evidence>
<sequence>MAKRNFSHGRGPTPFLSRLQLVQAHFGLSQQHVAELLLVPRATLTMDETGQRLLPLAATLRLDALRQQLPAPYGPAPAPPMPAPHLTEEEQWELQMRQRKIGLEEYSLEQALARSQNHLRQAQLRLQVLPALREALPDEWGQTWLNTFEAQAQLWLKYDTGTPALLELRLKVLAFEKQEIARLLAEAAPAQEPPTPG</sequence>
<evidence type="ECO:0000313" key="2">
    <source>
        <dbReference type="Proteomes" id="UP000297739"/>
    </source>
</evidence>
<dbReference type="RefSeq" id="WP_135497976.1">
    <property type="nucleotide sequence ID" value="NZ_SRLD01000020.1"/>
</dbReference>
<dbReference type="AlphaFoldDB" id="A0A4Z0PM84"/>
<protein>
    <submittedName>
        <fullName evidence="1">Uncharacterized protein</fullName>
    </submittedName>
</protein>
<name>A0A4Z0PM84_9BACT</name>
<accession>A0A4Z0PM84</accession>
<dbReference type="Proteomes" id="UP000297739">
    <property type="component" value="Unassembled WGS sequence"/>
</dbReference>